<reference evidence="1 2" key="1">
    <citation type="journal article" date="2016" name="Sci. Rep.">
        <title>The Dendrobium catenatum Lindl. genome sequence provides insights into polysaccharide synthase, floral development and adaptive evolution.</title>
        <authorList>
            <person name="Zhang G.Q."/>
            <person name="Xu Q."/>
            <person name="Bian C."/>
            <person name="Tsai W.C."/>
            <person name="Yeh C.M."/>
            <person name="Liu K.W."/>
            <person name="Yoshida K."/>
            <person name="Zhang L.S."/>
            <person name="Chang S.B."/>
            <person name="Chen F."/>
            <person name="Shi Y."/>
            <person name="Su Y.Y."/>
            <person name="Zhang Y.Q."/>
            <person name="Chen L.J."/>
            <person name="Yin Y."/>
            <person name="Lin M."/>
            <person name="Huang H."/>
            <person name="Deng H."/>
            <person name="Wang Z.W."/>
            <person name="Zhu S.L."/>
            <person name="Zhao X."/>
            <person name="Deng C."/>
            <person name="Niu S.C."/>
            <person name="Huang J."/>
            <person name="Wang M."/>
            <person name="Liu G.H."/>
            <person name="Yang H.J."/>
            <person name="Xiao X.J."/>
            <person name="Hsiao Y.Y."/>
            <person name="Wu W.L."/>
            <person name="Chen Y.Y."/>
            <person name="Mitsuda N."/>
            <person name="Ohme-Takagi M."/>
            <person name="Luo Y.B."/>
            <person name="Van de Peer Y."/>
            <person name="Liu Z.J."/>
        </authorList>
    </citation>
    <scope>NUCLEOTIDE SEQUENCE [LARGE SCALE GENOMIC DNA]</scope>
    <source>
        <tissue evidence="1">The whole plant</tissue>
    </source>
</reference>
<dbReference type="Gene3D" id="3.30.420.10">
    <property type="entry name" value="Ribonuclease H-like superfamily/Ribonuclease H"/>
    <property type="match status" value="1"/>
</dbReference>
<dbReference type="Proteomes" id="UP000233837">
    <property type="component" value="Unassembled WGS sequence"/>
</dbReference>
<keyword evidence="2" id="KW-1185">Reference proteome</keyword>
<dbReference type="PANTHER" id="PTHR47266">
    <property type="entry name" value="ENDONUCLEASE-RELATED"/>
    <property type="match status" value="1"/>
</dbReference>
<gene>
    <name evidence="1" type="ORF">MA16_Dca008160</name>
</gene>
<dbReference type="EMBL" id="KZ502032">
    <property type="protein sequence ID" value="PKU84750.1"/>
    <property type="molecule type" value="Genomic_DNA"/>
</dbReference>
<dbReference type="SUPFAM" id="SSF53098">
    <property type="entry name" value="Ribonuclease H-like"/>
    <property type="match status" value="1"/>
</dbReference>
<dbReference type="GO" id="GO:0003676">
    <property type="term" value="F:nucleic acid binding"/>
    <property type="evidence" value="ECO:0007669"/>
    <property type="project" value="InterPro"/>
</dbReference>
<sequence length="108" mass="12640">MKMKIKRMGYYWSLMIDDYMKIARHCHQCQVHGVVLHQPPNLLHPTIASWPFKSWGTNIIGPIDPPSSRGHRFILAATDYFSKWAEAVPLRQVKAQQVIKFFKENVVY</sequence>
<organism evidence="1 2">
    <name type="scientific">Dendrobium catenatum</name>
    <dbReference type="NCBI Taxonomy" id="906689"/>
    <lineage>
        <taxon>Eukaryota</taxon>
        <taxon>Viridiplantae</taxon>
        <taxon>Streptophyta</taxon>
        <taxon>Embryophyta</taxon>
        <taxon>Tracheophyta</taxon>
        <taxon>Spermatophyta</taxon>
        <taxon>Magnoliopsida</taxon>
        <taxon>Liliopsida</taxon>
        <taxon>Asparagales</taxon>
        <taxon>Orchidaceae</taxon>
        <taxon>Epidendroideae</taxon>
        <taxon>Malaxideae</taxon>
        <taxon>Dendrobiinae</taxon>
        <taxon>Dendrobium</taxon>
    </lineage>
</organism>
<dbReference type="InterPro" id="IPR036397">
    <property type="entry name" value="RNaseH_sf"/>
</dbReference>
<evidence type="ECO:0000313" key="1">
    <source>
        <dbReference type="EMBL" id="PKU84750.1"/>
    </source>
</evidence>
<dbReference type="InterPro" id="IPR012337">
    <property type="entry name" value="RNaseH-like_sf"/>
</dbReference>
<dbReference type="InterPro" id="IPR052160">
    <property type="entry name" value="Gypsy_RT_Integrase-like"/>
</dbReference>
<evidence type="ECO:0008006" key="3">
    <source>
        <dbReference type="Google" id="ProtNLM"/>
    </source>
</evidence>
<reference evidence="1 2" key="2">
    <citation type="journal article" date="2017" name="Nature">
        <title>The Apostasia genome and the evolution of orchids.</title>
        <authorList>
            <person name="Zhang G.Q."/>
            <person name="Liu K.W."/>
            <person name="Li Z."/>
            <person name="Lohaus R."/>
            <person name="Hsiao Y.Y."/>
            <person name="Niu S.C."/>
            <person name="Wang J.Y."/>
            <person name="Lin Y.C."/>
            <person name="Xu Q."/>
            <person name="Chen L.J."/>
            <person name="Yoshida K."/>
            <person name="Fujiwara S."/>
            <person name="Wang Z.W."/>
            <person name="Zhang Y.Q."/>
            <person name="Mitsuda N."/>
            <person name="Wang M."/>
            <person name="Liu G.H."/>
            <person name="Pecoraro L."/>
            <person name="Huang H.X."/>
            <person name="Xiao X.J."/>
            <person name="Lin M."/>
            <person name="Wu X.Y."/>
            <person name="Wu W.L."/>
            <person name="Chen Y.Y."/>
            <person name="Chang S.B."/>
            <person name="Sakamoto S."/>
            <person name="Ohme-Takagi M."/>
            <person name="Yagi M."/>
            <person name="Zeng S.J."/>
            <person name="Shen C.Y."/>
            <person name="Yeh C.M."/>
            <person name="Luo Y.B."/>
            <person name="Tsai W.C."/>
            <person name="Van de Peer Y."/>
            <person name="Liu Z.J."/>
        </authorList>
    </citation>
    <scope>NUCLEOTIDE SEQUENCE [LARGE SCALE GENOMIC DNA]</scope>
    <source>
        <tissue evidence="1">The whole plant</tissue>
    </source>
</reference>
<evidence type="ECO:0000313" key="2">
    <source>
        <dbReference type="Proteomes" id="UP000233837"/>
    </source>
</evidence>
<name>A0A2I0XA26_9ASPA</name>
<proteinExistence type="predicted"/>
<protein>
    <recommendedName>
        <fullName evidence="3">Integrase catalytic domain-containing protein</fullName>
    </recommendedName>
</protein>
<dbReference type="AlphaFoldDB" id="A0A2I0XA26"/>
<accession>A0A2I0XA26</accession>